<name>A0ACA9Y155_9ASCO</name>
<evidence type="ECO:0000313" key="1">
    <source>
        <dbReference type="EMBL" id="CAH6718680.1"/>
    </source>
</evidence>
<evidence type="ECO:0000313" key="2">
    <source>
        <dbReference type="Proteomes" id="UP001152531"/>
    </source>
</evidence>
<proteinExistence type="predicted"/>
<keyword evidence="2" id="KW-1185">Reference proteome</keyword>
<comment type="caution">
    <text evidence="1">The sequence shown here is derived from an EMBL/GenBank/DDBJ whole genome shotgun (WGS) entry which is preliminary data.</text>
</comment>
<accession>A0ACA9Y155</accession>
<gene>
    <name evidence="1" type="ORF">CLIB1444_01S12156</name>
</gene>
<organism evidence="1 2">
    <name type="scientific">[Candida] jaroonii</name>
    <dbReference type="NCBI Taxonomy" id="467808"/>
    <lineage>
        <taxon>Eukaryota</taxon>
        <taxon>Fungi</taxon>
        <taxon>Dikarya</taxon>
        <taxon>Ascomycota</taxon>
        <taxon>Saccharomycotina</taxon>
        <taxon>Pichiomycetes</taxon>
        <taxon>Debaryomycetaceae</taxon>
        <taxon>Yamadazyma</taxon>
    </lineage>
</organism>
<dbReference type="Proteomes" id="UP001152531">
    <property type="component" value="Unassembled WGS sequence"/>
</dbReference>
<reference evidence="1" key="1">
    <citation type="submission" date="2022-06" db="EMBL/GenBank/DDBJ databases">
        <authorList>
            <person name="Legras J.-L."/>
            <person name="Devillers H."/>
            <person name="Grondin C."/>
        </authorList>
    </citation>
    <scope>NUCLEOTIDE SEQUENCE</scope>
    <source>
        <strain evidence="1">CLIB 1444</strain>
    </source>
</reference>
<protein>
    <submittedName>
        <fullName evidence="1">Probable vacuolar amino acid transporter Ypq2p</fullName>
    </submittedName>
</protein>
<sequence length="307" mass="34678">MADCSQLSVISNGFSTLSLCSWICAQLPQIYTNFKNKSAEGISPTFLILWFLGDFLSFTSCLMNDVVLKFQVYLSLFFLANDITLCFQYYYYNSVYPRTLYTSLNAVTEETAEPTGSDVVGDSEVYKTSARVIHVRNDSTSSDSLRTSNNSPTTSYNSTAKKVVAASLISGSNAFKIFTNESSKLVTREDNSLERLGLFLAWLMTVVYMSSRCPQLYKNYKRKSVEGINPVLFGAALIGNITYTLSILSSCQFVYSDGKTEFFMKELPYILGSSGTVVFDVMYFYQRYIYRDAGRNTSFMNLENWEE</sequence>
<dbReference type="EMBL" id="CALSDN010000001">
    <property type="protein sequence ID" value="CAH6718680.1"/>
    <property type="molecule type" value="Genomic_DNA"/>
</dbReference>